<proteinExistence type="inferred from homology"/>
<dbReference type="InterPro" id="IPR018030">
    <property type="entry name" value="Fimbrial_membr_usher_CS"/>
</dbReference>
<evidence type="ECO:0000256" key="4">
    <source>
        <dbReference type="ARBA" id="ARBA00022692"/>
    </source>
</evidence>
<keyword evidence="3 8" id="KW-0813">Transport</keyword>
<keyword evidence="8" id="KW-1029">Fimbrium biogenesis</keyword>
<name>A0A4U9V4D6_SERFO</name>
<gene>
    <name evidence="9" type="primary">fimD_20</name>
    <name evidence="9" type="ORF">NCTC12965_04528</name>
</gene>
<dbReference type="PROSITE" id="PS01151">
    <property type="entry name" value="FIMBRIAL_USHER"/>
    <property type="match status" value="1"/>
</dbReference>
<sequence>MDQGIPALLVNYNFSGANSWARNSKSSDSNSYYLNLRSGINLGAWRLRNYSTWNRDSDGESHWDSINTYLQRDIVALKSQLILGDSSSQSEVFDSVPFRGGQLASDDDMLPESLRGYAPTVRGIARSNAQVTVRQNGYVIYQSYVPPGAFEISDLYPTAGSGDLLVSIKESDGSEQRLVVPFASVPVLQRQGRFKYSLTSGQYRSSNSNVDDTLFTQGTAIYGLPRGGHPLRRCAGRQQISGTGFRLGAKHGDYRRVFYRCYPGLV</sequence>
<evidence type="ECO:0000256" key="6">
    <source>
        <dbReference type="ARBA" id="ARBA00023136"/>
    </source>
</evidence>
<dbReference type="AlphaFoldDB" id="A0A4U9V4D6"/>
<evidence type="ECO:0000313" key="9">
    <source>
        <dbReference type="EMBL" id="VTR40633.1"/>
    </source>
</evidence>
<reference evidence="9" key="1">
    <citation type="submission" date="2019-05" db="EMBL/GenBank/DDBJ databases">
        <authorList>
            <consortium name="Pathogen Informatics"/>
        </authorList>
    </citation>
    <scope>NUCLEOTIDE SEQUENCE [LARGE SCALE GENOMIC DNA]</scope>
    <source>
        <strain evidence="9">NCTC12965</strain>
    </source>
</reference>
<evidence type="ECO:0000256" key="1">
    <source>
        <dbReference type="ARBA" id="ARBA00004571"/>
    </source>
</evidence>
<dbReference type="Gene3D" id="2.60.40.3110">
    <property type="match status" value="1"/>
</dbReference>
<keyword evidence="7 8" id="KW-0998">Cell outer membrane</keyword>
<organism evidence="9">
    <name type="scientific">Serratia fonticola</name>
    <dbReference type="NCBI Taxonomy" id="47917"/>
    <lineage>
        <taxon>Bacteria</taxon>
        <taxon>Pseudomonadati</taxon>
        <taxon>Pseudomonadota</taxon>
        <taxon>Gammaproteobacteria</taxon>
        <taxon>Enterobacterales</taxon>
        <taxon>Yersiniaceae</taxon>
        <taxon>Serratia</taxon>
    </lineage>
</organism>
<dbReference type="EMBL" id="CABEEZ010000097">
    <property type="protein sequence ID" value="VTR40633.1"/>
    <property type="molecule type" value="Genomic_DNA"/>
</dbReference>
<keyword evidence="4 8" id="KW-0812">Transmembrane</keyword>
<comment type="subcellular location">
    <subcellularLocation>
        <location evidence="1 8">Cell outer membrane</location>
        <topology evidence="1 8">Multi-pass membrane protein</topology>
    </subcellularLocation>
</comment>
<dbReference type="PANTHER" id="PTHR30451">
    <property type="entry name" value="OUTER MEMBRANE USHER PROTEIN"/>
    <property type="match status" value="1"/>
</dbReference>
<dbReference type="Pfam" id="PF00577">
    <property type="entry name" value="Usher"/>
    <property type="match status" value="1"/>
</dbReference>
<keyword evidence="5" id="KW-0732">Signal</keyword>
<dbReference type="GO" id="GO:0015473">
    <property type="term" value="F:fimbrial usher porin activity"/>
    <property type="evidence" value="ECO:0007669"/>
    <property type="project" value="InterPro"/>
</dbReference>
<keyword evidence="6 8" id="KW-0472">Membrane</keyword>
<evidence type="ECO:0000256" key="7">
    <source>
        <dbReference type="ARBA" id="ARBA00023237"/>
    </source>
</evidence>
<evidence type="ECO:0000256" key="3">
    <source>
        <dbReference type="ARBA" id="ARBA00022448"/>
    </source>
</evidence>
<protein>
    <submittedName>
        <fullName evidence="9">Outer membrane usher protein fimD</fullName>
    </submittedName>
</protein>
<accession>A0A4U9V4D6</accession>
<dbReference type="InterPro" id="IPR000015">
    <property type="entry name" value="Fimb_usher"/>
</dbReference>
<evidence type="ECO:0000256" key="5">
    <source>
        <dbReference type="ARBA" id="ARBA00022729"/>
    </source>
</evidence>
<evidence type="ECO:0000256" key="8">
    <source>
        <dbReference type="RuleBase" id="RU003884"/>
    </source>
</evidence>
<dbReference type="GO" id="GO:0009279">
    <property type="term" value="C:cell outer membrane"/>
    <property type="evidence" value="ECO:0007669"/>
    <property type="project" value="UniProtKB-SubCell"/>
</dbReference>
<comment type="similarity">
    <text evidence="2 8">Belongs to the fimbrial export usher family.</text>
</comment>
<dbReference type="PANTHER" id="PTHR30451:SF21">
    <property type="entry name" value="FIMBRIAL USHER DOMAIN-CONTAINING PROTEIN YDET-RELATED"/>
    <property type="match status" value="1"/>
</dbReference>
<evidence type="ECO:0000256" key="2">
    <source>
        <dbReference type="ARBA" id="ARBA00008064"/>
    </source>
</evidence>
<dbReference type="FunFam" id="2.60.40.3110:FF:000001">
    <property type="entry name" value="Putative fimbrial outer membrane usher"/>
    <property type="match status" value="1"/>
</dbReference>
<dbReference type="GO" id="GO:0009297">
    <property type="term" value="P:pilus assembly"/>
    <property type="evidence" value="ECO:0007669"/>
    <property type="project" value="InterPro"/>
</dbReference>